<dbReference type="NCBIfam" id="NF047360">
    <property type="entry name" value="tail_chap_PVL"/>
    <property type="match status" value="1"/>
</dbReference>
<dbReference type="Pfam" id="PF23857">
    <property type="entry name" value="Phage_TAC_19"/>
    <property type="match status" value="1"/>
</dbReference>
<evidence type="ECO:0000313" key="1">
    <source>
        <dbReference type="EMBL" id="DAF46883.1"/>
    </source>
</evidence>
<evidence type="ECO:0008006" key="2">
    <source>
        <dbReference type="Google" id="ProtNLM"/>
    </source>
</evidence>
<organism evidence="1">
    <name type="scientific">Siphoviridae sp. ctBrh2</name>
    <dbReference type="NCBI Taxonomy" id="2827804"/>
    <lineage>
        <taxon>Viruses</taxon>
        <taxon>Duplodnaviria</taxon>
        <taxon>Heunggongvirae</taxon>
        <taxon>Uroviricota</taxon>
        <taxon>Caudoviricetes</taxon>
    </lineage>
</organism>
<protein>
    <recommendedName>
        <fullName evidence="2">Tail assembly chaperone</fullName>
    </recommendedName>
</protein>
<proteinExistence type="predicted"/>
<accession>A0A8S5S7V1</accession>
<dbReference type="InterPro" id="IPR057006">
    <property type="entry name" value="Phage_TAC_19"/>
</dbReference>
<sequence>MSEIKLELRMKDGKTKTFTQDFVPFKKRLDYVREETELVERVDENGKPNPATSEELTEFRAKFVAGLFDNKQVTADAILNGIDVEDTVIMDIILFRVLGLKKTDVIEEDDPKKEV</sequence>
<reference evidence="1" key="1">
    <citation type="journal article" date="2021" name="Proc. Natl. Acad. Sci. U.S.A.">
        <title>A Catalog of Tens of Thousands of Viruses from Human Metagenomes Reveals Hidden Associations with Chronic Diseases.</title>
        <authorList>
            <person name="Tisza M.J."/>
            <person name="Buck C.B."/>
        </authorList>
    </citation>
    <scope>NUCLEOTIDE SEQUENCE</scope>
    <source>
        <strain evidence="1">CtBrh2</strain>
    </source>
</reference>
<name>A0A8S5S7V1_9CAUD</name>
<dbReference type="EMBL" id="BK032545">
    <property type="protein sequence ID" value="DAF46883.1"/>
    <property type="molecule type" value="Genomic_DNA"/>
</dbReference>